<evidence type="ECO:0000256" key="4">
    <source>
        <dbReference type="ARBA" id="ARBA00034092"/>
    </source>
</evidence>
<evidence type="ECO:0000256" key="2">
    <source>
        <dbReference type="ARBA" id="ARBA00022980"/>
    </source>
</evidence>
<dbReference type="InParanoid" id="A0A482X1G6"/>
<dbReference type="FunCoup" id="A0A482X1G6">
    <property type="interactions" value="1553"/>
</dbReference>
<proteinExistence type="inferred from homology"/>
<dbReference type="AlphaFoldDB" id="A0A482X1G6"/>
<comment type="function">
    <text evidence="4">Component of the large ribosomal subunit. The ribosome is a large ribonucleoprotein complex responsible for the synthesis of proteins in the cell.</text>
</comment>
<dbReference type="EMBL" id="QKKF02030383">
    <property type="protein sequence ID" value="RZF34794.1"/>
    <property type="molecule type" value="Genomic_DNA"/>
</dbReference>
<keyword evidence="3 6" id="KW-0687">Ribonucleoprotein</keyword>
<dbReference type="InterPro" id="IPR005568">
    <property type="entry name" value="Ribosomal_uL6_N"/>
</dbReference>
<dbReference type="InterPro" id="IPR041997">
    <property type="entry name" value="Ribosomal_eL6_KOW"/>
</dbReference>
<evidence type="ECO:0000259" key="7">
    <source>
        <dbReference type="Pfam" id="PF03868"/>
    </source>
</evidence>
<keyword evidence="2 6" id="KW-0689">Ribosomal protein</keyword>
<comment type="similarity">
    <text evidence="1 6">Belongs to the eukaryotic ribosomal protein eL6 family.</text>
</comment>
<gene>
    <name evidence="8" type="ORF">LSTR_LSTR007846</name>
    <name evidence="9" type="ORF">LSTR_LSTR015085</name>
</gene>
<organism evidence="9 10">
    <name type="scientific">Laodelphax striatellus</name>
    <name type="common">Small brown planthopper</name>
    <name type="synonym">Delphax striatella</name>
    <dbReference type="NCBI Taxonomy" id="195883"/>
    <lineage>
        <taxon>Eukaryota</taxon>
        <taxon>Metazoa</taxon>
        <taxon>Ecdysozoa</taxon>
        <taxon>Arthropoda</taxon>
        <taxon>Hexapoda</taxon>
        <taxon>Insecta</taxon>
        <taxon>Pterygota</taxon>
        <taxon>Neoptera</taxon>
        <taxon>Paraneoptera</taxon>
        <taxon>Hemiptera</taxon>
        <taxon>Auchenorrhyncha</taxon>
        <taxon>Fulgoroidea</taxon>
        <taxon>Delphacidae</taxon>
        <taxon>Criomorphinae</taxon>
        <taxon>Laodelphax</taxon>
    </lineage>
</organism>
<dbReference type="InterPro" id="IPR014722">
    <property type="entry name" value="Rib_uL2_dom2"/>
</dbReference>
<dbReference type="GO" id="GO:0022625">
    <property type="term" value="C:cytosolic large ribosomal subunit"/>
    <property type="evidence" value="ECO:0007669"/>
    <property type="project" value="TreeGrafter"/>
</dbReference>
<feature type="domain" description="Large ribosomal subunit protein uL6 N-terminal" evidence="7">
    <location>
        <begin position="26"/>
        <end position="79"/>
    </location>
</feature>
<evidence type="ECO:0000256" key="3">
    <source>
        <dbReference type="ARBA" id="ARBA00023274"/>
    </source>
</evidence>
<dbReference type="PROSITE" id="PS01170">
    <property type="entry name" value="RIBOSOMAL_L6E"/>
    <property type="match status" value="1"/>
</dbReference>
<dbReference type="CDD" id="cd13156">
    <property type="entry name" value="KOW_RPL6"/>
    <property type="match status" value="1"/>
</dbReference>
<reference evidence="9 10" key="1">
    <citation type="journal article" date="2017" name="Gigascience">
        <title>Genome sequence of the small brown planthopper, Laodelphax striatellus.</title>
        <authorList>
            <person name="Zhu J."/>
            <person name="Jiang F."/>
            <person name="Wang X."/>
            <person name="Yang P."/>
            <person name="Bao Y."/>
            <person name="Zhao W."/>
            <person name="Wang W."/>
            <person name="Lu H."/>
            <person name="Wang Q."/>
            <person name="Cui N."/>
            <person name="Li J."/>
            <person name="Chen X."/>
            <person name="Luo L."/>
            <person name="Yu J."/>
            <person name="Kang L."/>
            <person name="Cui F."/>
        </authorList>
    </citation>
    <scope>NUCLEOTIDE SEQUENCE [LARGE SCALE GENOMIC DNA]</scope>
    <source>
        <strain evidence="9">Lst14</strain>
        <tissue evidence="9">Whole body</tissue>
    </source>
</reference>
<evidence type="ECO:0000313" key="9">
    <source>
        <dbReference type="EMBL" id="RZF39679.1"/>
    </source>
</evidence>
<accession>A0A482X1G6</accession>
<reference evidence="9" key="2">
    <citation type="submission" date="2019-02" db="EMBL/GenBank/DDBJ databases">
        <authorList>
            <person name="Zhu J."/>
            <person name="Jiang F."/>
            <person name="Wang X."/>
            <person name="Yang P."/>
            <person name="Bao Y."/>
            <person name="Zhao W."/>
            <person name="Wang W."/>
            <person name="Lu H."/>
            <person name="Wang Q."/>
            <person name="Cui N."/>
            <person name="Li J."/>
            <person name="Chen X."/>
            <person name="Luo L."/>
            <person name="Yu J."/>
            <person name="Kang L."/>
            <person name="Cui F."/>
        </authorList>
    </citation>
    <scope>NUCLEOTIDE SEQUENCE</scope>
    <source>
        <strain evidence="9">Lst14</strain>
        <tissue evidence="9">Whole body</tissue>
    </source>
</reference>
<evidence type="ECO:0000256" key="1">
    <source>
        <dbReference type="ARBA" id="ARBA00010592"/>
    </source>
</evidence>
<protein>
    <recommendedName>
        <fullName evidence="6">60S ribosomal protein L6</fullName>
    </recommendedName>
</protein>
<evidence type="ECO:0000313" key="8">
    <source>
        <dbReference type="EMBL" id="RZF34794.1"/>
    </source>
</evidence>
<dbReference type="Proteomes" id="UP000291343">
    <property type="component" value="Unassembled WGS sequence"/>
</dbReference>
<evidence type="ECO:0000256" key="5">
    <source>
        <dbReference type="ARBA" id="ARBA00046388"/>
    </source>
</evidence>
<dbReference type="Gene3D" id="2.30.30.30">
    <property type="match status" value="1"/>
</dbReference>
<dbReference type="SUPFAM" id="SSF50104">
    <property type="entry name" value="Translation proteins SH3-like domain"/>
    <property type="match status" value="1"/>
</dbReference>
<dbReference type="Pfam" id="PF03868">
    <property type="entry name" value="Ribosomal_L6e_N"/>
    <property type="match status" value="1"/>
</dbReference>
<dbReference type="InterPro" id="IPR000915">
    <property type="entry name" value="60S_ribosomal_eL6"/>
</dbReference>
<name>A0A482X1G6_LAOST</name>
<dbReference type="InterPro" id="IPR008991">
    <property type="entry name" value="Translation_prot_SH3-like_sf"/>
</dbReference>
<dbReference type="FunFam" id="2.30.30.30:FF:000014">
    <property type="entry name" value="60S ribosomal protein L6"/>
    <property type="match status" value="1"/>
</dbReference>
<dbReference type="GO" id="GO:0000027">
    <property type="term" value="P:ribosomal large subunit assembly"/>
    <property type="evidence" value="ECO:0007669"/>
    <property type="project" value="TreeGrafter"/>
</dbReference>
<dbReference type="InterPro" id="IPR049633">
    <property type="entry name" value="Ribosomal_eL6_CS"/>
</dbReference>
<dbReference type="GO" id="GO:0003735">
    <property type="term" value="F:structural constituent of ribosome"/>
    <property type="evidence" value="ECO:0007669"/>
    <property type="project" value="InterPro"/>
</dbReference>
<evidence type="ECO:0000313" key="10">
    <source>
        <dbReference type="Proteomes" id="UP000291343"/>
    </source>
</evidence>
<dbReference type="Pfam" id="PF01159">
    <property type="entry name" value="Ribosomal_L6e"/>
    <property type="match status" value="1"/>
</dbReference>
<keyword evidence="10" id="KW-1185">Reference proteome</keyword>
<dbReference type="SMR" id="A0A482X1G6"/>
<dbReference type="STRING" id="195883.A0A482X1G6"/>
<dbReference type="PANTHER" id="PTHR10715">
    <property type="entry name" value="60S RIBOSOMAL PROTEIN L6"/>
    <property type="match status" value="1"/>
</dbReference>
<dbReference type="OrthoDB" id="2436667at2759"/>
<dbReference type="GO" id="GO:0002181">
    <property type="term" value="P:cytoplasmic translation"/>
    <property type="evidence" value="ECO:0007669"/>
    <property type="project" value="TreeGrafter"/>
</dbReference>
<comment type="subunit">
    <text evidence="5">Component of the large ribosomal subunit. May bind IPO9 with low affinity.</text>
</comment>
<evidence type="ECO:0000256" key="6">
    <source>
        <dbReference type="RuleBase" id="RU000662"/>
    </source>
</evidence>
<comment type="caution">
    <text evidence="9">The sequence shown here is derived from an EMBL/GenBank/DDBJ whole genome shotgun (WGS) entry which is preliminary data.</text>
</comment>
<dbReference type="PANTHER" id="PTHR10715:SF0">
    <property type="entry name" value="LARGE RIBOSOMAL SUBUNIT PROTEIN EL6"/>
    <property type="match status" value="1"/>
</dbReference>
<dbReference type="EMBL" id="QKKF02019817">
    <property type="protein sequence ID" value="RZF39679.1"/>
    <property type="molecule type" value="Genomic_DNA"/>
</dbReference>
<dbReference type="GO" id="GO:0003723">
    <property type="term" value="F:RNA binding"/>
    <property type="evidence" value="ECO:0007669"/>
    <property type="project" value="TreeGrafter"/>
</dbReference>
<sequence>MADTKKKVAFSPAAGKPAAAKAAGKKEFKYGAPRNYDLGNGLYRFSRTKMFHKKALWKFVDKKNPKKETPKKQLTKEKTIGGEKNGGKRIVSLAKKTRSYPTCDRIRKHPAKKCFRQHKRSLRSTLQPGKVVILLAGVHKGKRAVFLKQLASGLLLITGPFTLNGVPLRRIHQSYVIATSTKIDISKVEIPSNIDDAYFKRLKAKRAKKEDGDPFVAKKEQYKPSEQRKSDQKVVDGQLMKAIKTEKDSILLRKYLCTMFGLRTNQYPHRMKF</sequence>